<comment type="caution">
    <text evidence="3">The sequence shown here is derived from an EMBL/GenBank/DDBJ whole genome shotgun (WGS) entry which is preliminary data.</text>
</comment>
<proteinExistence type="predicted"/>
<gene>
    <name evidence="3" type="ORF">CH338_05405</name>
</gene>
<keyword evidence="1" id="KW-0175">Coiled coil</keyword>
<dbReference type="AlphaFoldDB" id="A0A327KTI5"/>
<dbReference type="Proteomes" id="UP000248863">
    <property type="component" value="Unassembled WGS sequence"/>
</dbReference>
<protein>
    <submittedName>
        <fullName evidence="3">Uncharacterized protein</fullName>
    </submittedName>
</protein>
<evidence type="ECO:0000256" key="1">
    <source>
        <dbReference type="SAM" id="Coils"/>
    </source>
</evidence>
<sequence length="280" mass="28737">MSTTERASRPNDPARPDDAASGRLASRRTFLGRAAGALAGASVAGLGTAAAVPAASSPVTPEDPALVALGEKVGPALDAFRAAKAAKAEARARAEALCPAVPADLVHQDGRQPFVLNLHACVREEVDVEGQPVRPPGWRDASGRWEQPRGRSIYAAGYIEEAIEEGWLAASPRSRQGRHVRHLLALAEQHESARAAAIEMSGLPAAKEALRAAERDLEALAQNVRDTEAATPAGVLIIARVAAAFGEATHPATAGVVLGPALVGAVLRVIDAKGGGAADA</sequence>
<keyword evidence="4" id="KW-1185">Reference proteome</keyword>
<organism evidence="3 4">
    <name type="scientific">Rhodoplanes elegans</name>
    <dbReference type="NCBI Taxonomy" id="29408"/>
    <lineage>
        <taxon>Bacteria</taxon>
        <taxon>Pseudomonadati</taxon>
        <taxon>Pseudomonadota</taxon>
        <taxon>Alphaproteobacteria</taxon>
        <taxon>Hyphomicrobiales</taxon>
        <taxon>Nitrobacteraceae</taxon>
        <taxon>Rhodoplanes</taxon>
    </lineage>
</organism>
<dbReference type="RefSeq" id="WP_111356115.1">
    <property type="nucleotide sequence ID" value="NZ_NHSK01000156.1"/>
</dbReference>
<feature type="region of interest" description="Disordered" evidence="2">
    <location>
        <begin position="1"/>
        <end position="24"/>
    </location>
</feature>
<accession>A0A327KTI5</accession>
<dbReference type="PROSITE" id="PS51318">
    <property type="entry name" value="TAT"/>
    <property type="match status" value="1"/>
</dbReference>
<feature type="coiled-coil region" evidence="1">
    <location>
        <begin position="203"/>
        <end position="230"/>
    </location>
</feature>
<dbReference type="InterPro" id="IPR006311">
    <property type="entry name" value="TAT_signal"/>
</dbReference>
<evidence type="ECO:0000313" key="3">
    <source>
        <dbReference type="EMBL" id="RAI40725.1"/>
    </source>
</evidence>
<reference evidence="3 4" key="1">
    <citation type="submission" date="2017-07" db="EMBL/GenBank/DDBJ databases">
        <title>Draft Genome Sequences of Select Purple Nonsulfur Bacteria.</title>
        <authorList>
            <person name="Lasarre B."/>
            <person name="Mckinlay J.B."/>
        </authorList>
    </citation>
    <scope>NUCLEOTIDE SEQUENCE [LARGE SCALE GENOMIC DNA]</scope>
    <source>
        <strain evidence="3 4">DSM 11907</strain>
    </source>
</reference>
<evidence type="ECO:0000313" key="4">
    <source>
        <dbReference type="Proteomes" id="UP000248863"/>
    </source>
</evidence>
<dbReference type="EMBL" id="NPEU01000034">
    <property type="protein sequence ID" value="RAI40725.1"/>
    <property type="molecule type" value="Genomic_DNA"/>
</dbReference>
<evidence type="ECO:0000256" key="2">
    <source>
        <dbReference type="SAM" id="MobiDB-lite"/>
    </source>
</evidence>
<name>A0A327KTI5_9BRAD</name>
<feature type="compositionally biased region" description="Basic and acidic residues" evidence="2">
    <location>
        <begin position="1"/>
        <end position="20"/>
    </location>
</feature>